<evidence type="ECO:0000313" key="2">
    <source>
        <dbReference type="EMBL" id="MBU2788664.1"/>
    </source>
</evidence>
<reference evidence="2" key="1">
    <citation type="journal article" date="2021" name="ISME J.">
        <title>Genomic evolution of the class Acidithiobacillia: deep-branching Proteobacteria living in extreme acidic conditions.</title>
        <authorList>
            <person name="Moya-Beltran A."/>
            <person name="Beard S."/>
            <person name="Rojas-Villalobos C."/>
            <person name="Issotta F."/>
            <person name="Gallardo Y."/>
            <person name="Ulloa R."/>
            <person name="Giaveno A."/>
            <person name="Degli Esposti M."/>
            <person name="Johnson D.B."/>
            <person name="Quatrini R."/>
        </authorList>
    </citation>
    <scope>NUCLEOTIDE SEQUENCE</scope>
    <source>
        <strain evidence="2">VAN18-1</strain>
    </source>
</reference>
<name>A0AAE2YR34_9PROT</name>
<evidence type="ECO:0000256" key="1">
    <source>
        <dbReference type="SAM" id="MobiDB-lite"/>
    </source>
</evidence>
<gene>
    <name evidence="2" type="ORF">HFQ13_10720</name>
</gene>
<protein>
    <submittedName>
        <fullName evidence="2">Uncharacterized protein</fullName>
    </submittedName>
</protein>
<evidence type="ECO:0000313" key="3">
    <source>
        <dbReference type="Proteomes" id="UP001197378"/>
    </source>
</evidence>
<dbReference type="AlphaFoldDB" id="A0AAE2YR34"/>
<keyword evidence="3" id="KW-1185">Reference proteome</keyword>
<sequence>MKPLNISIYGVDSNNRQKAIISMSVQPENAARKVETLRNVLNHLTRLQVTHQATLHVEPINKEGRIADSGETPESWAVFAVRSLVGGRQIRERLTEFNTKEDALDFSRRVIDVLAEGQNLKMSPEPSVEPAKTSAQVIEITPASPSPSRGM</sequence>
<feature type="region of interest" description="Disordered" evidence="1">
    <location>
        <begin position="121"/>
        <end position="151"/>
    </location>
</feature>
<accession>A0AAE2YR34</accession>
<dbReference type="RefSeq" id="WP_215885717.1">
    <property type="nucleotide sequence ID" value="NZ_JAAXYO010000154.1"/>
</dbReference>
<comment type="caution">
    <text evidence="2">The sequence shown here is derived from an EMBL/GenBank/DDBJ whole genome shotgun (WGS) entry which is preliminary data.</text>
</comment>
<dbReference type="EMBL" id="JAAXYO010000154">
    <property type="protein sequence ID" value="MBU2788664.1"/>
    <property type="molecule type" value="Genomic_DNA"/>
</dbReference>
<proteinExistence type="predicted"/>
<organism evidence="2 3">
    <name type="scientific">Igneacidithiobacillus copahuensis</name>
    <dbReference type="NCBI Taxonomy" id="2724909"/>
    <lineage>
        <taxon>Bacteria</taxon>
        <taxon>Pseudomonadati</taxon>
        <taxon>Pseudomonadota</taxon>
        <taxon>Acidithiobacillia</taxon>
        <taxon>Acidithiobacillales</taxon>
        <taxon>Acidithiobacillaceae</taxon>
        <taxon>Igneacidithiobacillus</taxon>
    </lineage>
</organism>
<dbReference type="Proteomes" id="UP001197378">
    <property type="component" value="Unassembled WGS sequence"/>
</dbReference>